<dbReference type="EMBL" id="CH474035">
    <property type="protein sequence ID" value="EDL86961.1"/>
    <property type="molecule type" value="Genomic_DNA"/>
</dbReference>
<reference evidence="2 3" key="1">
    <citation type="submission" date="2005-09" db="EMBL/GenBank/DDBJ databases">
        <authorList>
            <person name="Mural R.J."/>
            <person name="Li P.W."/>
            <person name="Adams M.D."/>
            <person name="Amanatides P.G."/>
            <person name="Baden-Tillson H."/>
            <person name="Barnstead M."/>
            <person name="Chin S.H."/>
            <person name="Dew I."/>
            <person name="Evans C.A."/>
            <person name="Ferriera S."/>
            <person name="Flanigan M."/>
            <person name="Fosler C."/>
            <person name="Glodek A."/>
            <person name="Gu Z."/>
            <person name="Holt R.A."/>
            <person name="Jennings D."/>
            <person name="Kraft C.L."/>
            <person name="Lu F."/>
            <person name="Nguyen T."/>
            <person name="Nusskern D.R."/>
            <person name="Pfannkoch C.M."/>
            <person name="Sitter C."/>
            <person name="Sutton G.G."/>
            <person name="Venter J.C."/>
            <person name="Wang Z."/>
            <person name="Woodage T."/>
            <person name="Zheng X.H."/>
            <person name="Zhong F."/>
        </authorList>
    </citation>
    <scope>NUCLEOTIDE SEQUENCE [LARGE SCALE GENOMIC DNA]</scope>
    <source>
        <strain>BN</strain>
        <strain evidence="3">Sprague-Dawley</strain>
    </source>
</reference>
<dbReference type="Proteomes" id="UP000234681">
    <property type="component" value="Chromosome 7"/>
</dbReference>
<dbReference type="AlphaFoldDB" id="A6KCI2"/>
<feature type="compositionally biased region" description="Low complexity" evidence="1">
    <location>
        <begin position="10"/>
        <end position="24"/>
    </location>
</feature>
<feature type="region of interest" description="Disordered" evidence="1">
    <location>
        <begin position="1"/>
        <end position="65"/>
    </location>
</feature>
<proteinExistence type="predicted"/>
<organism evidence="2 3">
    <name type="scientific">Rattus norvegicus</name>
    <name type="common">Rat</name>
    <dbReference type="NCBI Taxonomy" id="10116"/>
    <lineage>
        <taxon>Eukaryota</taxon>
        <taxon>Metazoa</taxon>
        <taxon>Chordata</taxon>
        <taxon>Craniata</taxon>
        <taxon>Vertebrata</taxon>
        <taxon>Euteleostomi</taxon>
        <taxon>Mammalia</taxon>
        <taxon>Eutheria</taxon>
        <taxon>Euarchontoglires</taxon>
        <taxon>Glires</taxon>
        <taxon>Rodentia</taxon>
        <taxon>Myomorpha</taxon>
        <taxon>Muroidea</taxon>
        <taxon>Muridae</taxon>
        <taxon>Murinae</taxon>
        <taxon>Rattus</taxon>
    </lineage>
</organism>
<protein>
    <submittedName>
        <fullName evidence="2">RCG50781</fullName>
    </submittedName>
</protein>
<evidence type="ECO:0000313" key="2">
    <source>
        <dbReference type="EMBL" id="EDL86961.1"/>
    </source>
</evidence>
<gene>
    <name evidence="2" type="ORF">rCG_50781</name>
</gene>
<sequence length="65" mass="7063">MVDAVTNVKSASQTASSPAAQEQSTGRMSTDHSQARTGKRTQTHREQLAWLPTSLPRAQQRHSCG</sequence>
<evidence type="ECO:0000256" key="1">
    <source>
        <dbReference type="SAM" id="MobiDB-lite"/>
    </source>
</evidence>
<accession>A6KCI2</accession>
<name>A6KCI2_RAT</name>
<evidence type="ECO:0000313" key="3">
    <source>
        <dbReference type="Proteomes" id="UP000234681"/>
    </source>
</evidence>